<keyword evidence="3" id="KW-1185">Reference proteome</keyword>
<protein>
    <recommendedName>
        <fullName evidence="4">Mechanosensitive ion channel</fullName>
    </recommendedName>
</protein>
<accession>A0ABN1ADF0</accession>
<name>A0ABN1ADF0_9LACT</name>
<gene>
    <name evidence="2" type="ORF">GCM10008936_00730</name>
</gene>
<evidence type="ECO:0000313" key="2">
    <source>
        <dbReference type="EMBL" id="GAA0473730.1"/>
    </source>
</evidence>
<dbReference type="EMBL" id="BAAADA010000004">
    <property type="protein sequence ID" value="GAA0473730.1"/>
    <property type="molecule type" value="Genomic_DNA"/>
</dbReference>
<keyword evidence="1" id="KW-0812">Transmembrane</keyword>
<sequence>MNTLTNWMENSEVGFWLVGIGGLLLILLIRSAVKSILDRIINRENTQLFVTTLVNWVSIFAVAIFLFTYFSRISFMYQTLFVFGDTQITLVLILTILFALLLSIKLSNVLREYLLPSVYNKYNLDKGLRSSLNRLIHYIVVH</sequence>
<keyword evidence="1" id="KW-0472">Membrane</keyword>
<organism evidence="2 3">
    <name type="scientific">Alkalibacterium indicireducens</name>
    <dbReference type="NCBI Taxonomy" id="398758"/>
    <lineage>
        <taxon>Bacteria</taxon>
        <taxon>Bacillati</taxon>
        <taxon>Bacillota</taxon>
        <taxon>Bacilli</taxon>
        <taxon>Lactobacillales</taxon>
        <taxon>Carnobacteriaceae</taxon>
        <taxon>Alkalibacterium</taxon>
    </lineage>
</organism>
<reference evidence="2 3" key="1">
    <citation type="journal article" date="2019" name="Int. J. Syst. Evol. Microbiol.">
        <title>The Global Catalogue of Microorganisms (GCM) 10K type strain sequencing project: providing services to taxonomists for standard genome sequencing and annotation.</title>
        <authorList>
            <consortium name="The Broad Institute Genomics Platform"/>
            <consortium name="The Broad Institute Genome Sequencing Center for Infectious Disease"/>
            <person name="Wu L."/>
            <person name="Ma J."/>
        </authorList>
    </citation>
    <scope>NUCLEOTIDE SEQUENCE [LARGE SCALE GENOMIC DNA]</scope>
    <source>
        <strain evidence="2 3">JCM 14232</strain>
    </source>
</reference>
<evidence type="ECO:0008006" key="4">
    <source>
        <dbReference type="Google" id="ProtNLM"/>
    </source>
</evidence>
<evidence type="ECO:0000313" key="3">
    <source>
        <dbReference type="Proteomes" id="UP001410648"/>
    </source>
</evidence>
<dbReference type="Proteomes" id="UP001410648">
    <property type="component" value="Unassembled WGS sequence"/>
</dbReference>
<dbReference type="RefSeq" id="WP_346023611.1">
    <property type="nucleotide sequence ID" value="NZ_BAAADA010000004.1"/>
</dbReference>
<evidence type="ECO:0000256" key="1">
    <source>
        <dbReference type="SAM" id="Phobius"/>
    </source>
</evidence>
<feature type="transmembrane region" description="Helical" evidence="1">
    <location>
        <begin position="45"/>
        <end position="69"/>
    </location>
</feature>
<keyword evidence="1" id="KW-1133">Transmembrane helix</keyword>
<comment type="caution">
    <text evidence="2">The sequence shown here is derived from an EMBL/GenBank/DDBJ whole genome shotgun (WGS) entry which is preliminary data.</text>
</comment>
<feature type="transmembrane region" description="Helical" evidence="1">
    <location>
        <begin position="13"/>
        <end position="33"/>
    </location>
</feature>
<proteinExistence type="predicted"/>
<feature type="transmembrane region" description="Helical" evidence="1">
    <location>
        <begin position="75"/>
        <end position="102"/>
    </location>
</feature>